<name>A0A2T4DVB3_9BACT</name>
<reference evidence="1 2" key="1">
    <citation type="submission" date="2018-03" db="EMBL/GenBank/DDBJ databases">
        <title>Cross-interface Injection: A General Nanoliter Liquid Handling Method Applied to Single Cells Genome Amplification Automated Nanoliter Liquid Handling Applied to Single Cell Multiple Displacement Amplification.</title>
        <authorList>
            <person name="Yun J."/>
            <person name="Xu P."/>
            <person name="Xu J."/>
            <person name="Dai X."/>
            <person name="Wang Y."/>
            <person name="Zheng X."/>
            <person name="Cao C."/>
            <person name="Yi Q."/>
            <person name="Zhu Y."/>
            <person name="Wang L."/>
            <person name="Dong Z."/>
            <person name="Huang Y."/>
            <person name="Huang L."/>
            <person name="Du W."/>
        </authorList>
    </citation>
    <scope>NUCLEOTIDE SEQUENCE [LARGE SCALE GENOMIC DNA]</scope>
    <source>
        <strain evidence="1 2">Z-D1-2</strain>
    </source>
</reference>
<proteinExistence type="predicted"/>
<evidence type="ECO:0000313" key="2">
    <source>
        <dbReference type="Proteomes" id="UP000240608"/>
    </source>
</evidence>
<accession>A0A2T4DVB3</accession>
<dbReference type="Proteomes" id="UP000240608">
    <property type="component" value="Unassembled WGS sequence"/>
</dbReference>
<dbReference type="AlphaFoldDB" id="A0A2T4DVB3"/>
<evidence type="ECO:0000313" key="1">
    <source>
        <dbReference type="EMBL" id="PTB97750.1"/>
    </source>
</evidence>
<dbReference type="EMBL" id="PYVU01000006">
    <property type="protein sequence ID" value="PTB97750.1"/>
    <property type="molecule type" value="Genomic_DNA"/>
</dbReference>
<gene>
    <name evidence="1" type="ORF">C9994_01420</name>
</gene>
<protein>
    <submittedName>
        <fullName evidence="1">Uncharacterized protein</fullName>
    </submittedName>
</protein>
<organism evidence="1 2">
    <name type="scientific">Marivirga lumbricoides</name>
    <dbReference type="NCBI Taxonomy" id="1046115"/>
    <lineage>
        <taxon>Bacteria</taxon>
        <taxon>Pseudomonadati</taxon>
        <taxon>Bacteroidota</taxon>
        <taxon>Cytophagia</taxon>
        <taxon>Cytophagales</taxon>
        <taxon>Marivirgaceae</taxon>
        <taxon>Marivirga</taxon>
    </lineage>
</organism>
<sequence>MIPIVHRVALVWVMLMNSTRTMILEFIIVWVQDVIVVGEDDFNKIMAVSNCETAVLYLRKIKTNILF</sequence>
<comment type="caution">
    <text evidence="1">The sequence shown here is derived from an EMBL/GenBank/DDBJ whole genome shotgun (WGS) entry which is preliminary data.</text>
</comment>